<proteinExistence type="predicted"/>
<name>A0A1X7LWI6_9BURK</name>
<accession>A0A1X7LWI6</accession>
<dbReference type="AlphaFoldDB" id="A0A1X7LWI6"/>
<gene>
    <name evidence="1" type="ORF">SAMN06265784_110189</name>
</gene>
<sequence length="74" mass="8536">MSSRTPGSYLWPRAVPVSAQDSDEEVFSARPLRSWACYGQVVEHYVRGCRYLDLDNRQVPSIRVWRTIISIGCF</sequence>
<reference evidence="2" key="1">
    <citation type="submission" date="2017-04" db="EMBL/GenBank/DDBJ databases">
        <authorList>
            <person name="Varghese N."/>
            <person name="Submissions S."/>
        </authorList>
    </citation>
    <scope>NUCLEOTIDE SEQUENCE [LARGE SCALE GENOMIC DNA]</scope>
    <source>
        <strain evidence="2">LMG 29540</strain>
    </source>
</reference>
<dbReference type="Proteomes" id="UP000193228">
    <property type="component" value="Unassembled WGS sequence"/>
</dbReference>
<keyword evidence="2" id="KW-1185">Reference proteome</keyword>
<evidence type="ECO:0000313" key="2">
    <source>
        <dbReference type="Proteomes" id="UP000193228"/>
    </source>
</evidence>
<protein>
    <submittedName>
        <fullName evidence="1">Uncharacterized protein</fullName>
    </submittedName>
</protein>
<evidence type="ECO:0000313" key="1">
    <source>
        <dbReference type="EMBL" id="SMG58070.1"/>
    </source>
</evidence>
<dbReference type="EMBL" id="FXAT01000010">
    <property type="protein sequence ID" value="SMG58070.1"/>
    <property type="molecule type" value="Genomic_DNA"/>
</dbReference>
<organism evidence="1 2">
    <name type="scientific">Paraburkholderia susongensis</name>
    <dbReference type="NCBI Taxonomy" id="1515439"/>
    <lineage>
        <taxon>Bacteria</taxon>
        <taxon>Pseudomonadati</taxon>
        <taxon>Pseudomonadota</taxon>
        <taxon>Betaproteobacteria</taxon>
        <taxon>Burkholderiales</taxon>
        <taxon>Burkholderiaceae</taxon>
        <taxon>Paraburkholderia</taxon>
    </lineage>
</organism>